<evidence type="ECO:0000259" key="5">
    <source>
        <dbReference type="PROSITE" id="PS50931"/>
    </source>
</evidence>
<dbReference type="PROSITE" id="PS50931">
    <property type="entry name" value="HTH_LYSR"/>
    <property type="match status" value="1"/>
</dbReference>
<comment type="similarity">
    <text evidence="1">Belongs to the LysR transcriptional regulatory family.</text>
</comment>
<accession>A0A842I4H9</accession>
<dbReference type="Pfam" id="PF03466">
    <property type="entry name" value="LysR_substrate"/>
    <property type="match status" value="1"/>
</dbReference>
<name>A0A842I4H9_9RHOB</name>
<evidence type="ECO:0000256" key="1">
    <source>
        <dbReference type="ARBA" id="ARBA00009437"/>
    </source>
</evidence>
<evidence type="ECO:0000256" key="3">
    <source>
        <dbReference type="ARBA" id="ARBA00023125"/>
    </source>
</evidence>
<dbReference type="RefSeq" id="WP_185795674.1">
    <property type="nucleotide sequence ID" value="NZ_JACLQD010000001.1"/>
</dbReference>
<evidence type="ECO:0000256" key="4">
    <source>
        <dbReference type="ARBA" id="ARBA00023163"/>
    </source>
</evidence>
<sequence length="308" mass="32767">MSELSISELRRLDLTLLLVFLGLLRHRKALDVATELGLTQSAISQSLKRLRDIFGDELFLRRPHGMEPTATALALEAPVACAVDALRGALGGARSFDAATGTGLVRIAALDAEQAVLIPPLAARLRQLAPGLTLSVLPLGRGAAMDALAEGRADLALGFVWDLPETISAEPVYEESFLVAGRPEALPKAPQIGIDDYCAADHVLISPGGDLRGVVDDQLAAMGRTRRVILGLPAFLPALAAAAETAALVTLPARVARAFAAGFGLVTAEPPIPVRRFPVSVFWHRRNDADPRTIWIRGQIGEISVTHR</sequence>
<dbReference type="InterPro" id="IPR050389">
    <property type="entry name" value="LysR-type_TF"/>
</dbReference>
<evidence type="ECO:0000313" key="7">
    <source>
        <dbReference type="Proteomes" id="UP000555411"/>
    </source>
</evidence>
<gene>
    <name evidence="6" type="ORF">H7F16_00900</name>
</gene>
<dbReference type="GO" id="GO:0003700">
    <property type="term" value="F:DNA-binding transcription factor activity"/>
    <property type="evidence" value="ECO:0007669"/>
    <property type="project" value="InterPro"/>
</dbReference>
<dbReference type="Gene3D" id="1.10.10.10">
    <property type="entry name" value="Winged helix-like DNA-binding domain superfamily/Winged helix DNA-binding domain"/>
    <property type="match status" value="1"/>
</dbReference>
<dbReference type="PANTHER" id="PTHR30118:SF15">
    <property type="entry name" value="TRANSCRIPTIONAL REGULATORY PROTEIN"/>
    <property type="match status" value="1"/>
</dbReference>
<dbReference type="InterPro" id="IPR037402">
    <property type="entry name" value="YidZ_PBP2"/>
</dbReference>
<comment type="caution">
    <text evidence="6">The sequence shown here is derived from an EMBL/GenBank/DDBJ whole genome shotgun (WGS) entry which is preliminary data.</text>
</comment>
<dbReference type="AlphaFoldDB" id="A0A842I4H9"/>
<keyword evidence="3" id="KW-0238">DNA-binding</keyword>
<dbReference type="SUPFAM" id="SSF46785">
    <property type="entry name" value="Winged helix' DNA-binding domain"/>
    <property type="match status" value="1"/>
</dbReference>
<organism evidence="6 7">
    <name type="scientific">Paragemmobacter straminiformis</name>
    <dbReference type="NCBI Taxonomy" id="2045119"/>
    <lineage>
        <taxon>Bacteria</taxon>
        <taxon>Pseudomonadati</taxon>
        <taxon>Pseudomonadota</taxon>
        <taxon>Alphaproteobacteria</taxon>
        <taxon>Rhodobacterales</taxon>
        <taxon>Paracoccaceae</taxon>
        <taxon>Paragemmobacter</taxon>
    </lineage>
</organism>
<feature type="domain" description="HTH lysR-type" evidence="5">
    <location>
        <begin position="12"/>
        <end position="69"/>
    </location>
</feature>
<dbReference type="InterPro" id="IPR000847">
    <property type="entry name" value="LysR_HTH_N"/>
</dbReference>
<keyword evidence="7" id="KW-1185">Reference proteome</keyword>
<keyword evidence="4" id="KW-0804">Transcription</keyword>
<reference evidence="6 7" key="1">
    <citation type="journal article" date="2017" name="Int. J. Syst. Evol. Microbiol.">
        <title>Gemmobacter straminiformis sp. nov., isolated from an artificial fountain.</title>
        <authorList>
            <person name="Kang J.Y."/>
            <person name="Kim M.J."/>
            <person name="Chun J."/>
            <person name="Son K.P."/>
            <person name="Jahng K.Y."/>
        </authorList>
    </citation>
    <scope>NUCLEOTIDE SEQUENCE [LARGE SCALE GENOMIC DNA]</scope>
    <source>
        <strain evidence="6 7">CAM-8</strain>
    </source>
</reference>
<dbReference type="InterPro" id="IPR036388">
    <property type="entry name" value="WH-like_DNA-bd_sf"/>
</dbReference>
<dbReference type="Pfam" id="PF00126">
    <property type="entry name" value="HTH_1"/>
    <property type="match status" value="1"/>
</dbReference>
<dbReference type="GO" id="GO:0003677">
    <property type="term" value="F:DNA binding"/>
    <property type="evidence" value="ECO:0007669"/>
    <property type="project" value="UniProtKB-KW"/>
</dbReference>
<dbReference type="Proteomes" id="UP000555411">
    <property type="component" value="Unassembled WGS sequence"/>
</dbReference>
<dbReference type="InterPro" id="IPR005119">
    <property type="entry name" value="LysR_subst-bd"/>
</dbReference>
<evidence type="ECO:0000256" key="2">
    <source>
        <dbReference type="ARBA" id="ARBA00023015"/>
    </source>
</evidence>
<keyword evidence="2" id="KW-0805">Transcription regulation</keyword>
<dbReference type="Gene3D" id="3.40.190.10">
    <property type="entry name" value="Periplasmic binding protein-like II"/>
    <property type="match status" value="2"/>
</dbReference>
<dbReference type="PANTHER" id="PTHR30118">
    <property type="entry name" value="HTH-TYPE TRANSCRIPTIONAL REGULATOR LEUO-RELATED"/>
    <property type="match status" value="1"/>
</dbReference>
<evidence type="ECO:0000313" key="6">
    <source>
        <dbReference type="EMBL" id="MBC2834044.1"/>
    </source>
</evidence>
<dbReference type="CDD" id="cd08417">
    <property type="entry name" value="PBP2_Nitroaromatics_like"/>
    <property type="match status" value="1"/>
</dbReference>
<dbReference type="SUPFAM" id="SSF53850">
    <property type="entry name" value="Periplasmic binding protein-like II"/>
    <property type="match status" value="1"/>
</dbReference>
<protein>
    <submittedName>
        <fullName evidence="6">LysR family transcriptional regulator</fullName>
    </submittedName>
</protein>
<proteinExistence type="inferred from homology"/>
<dbReference type="EMBL" id="JACLQD010000001">
    <property type="protein sequence ID" value="MBC2834044.1"/>
    <property type="molecule type" value="Genomic_DNA"/>
</dbReference>
<dbReference type="InterPro" id="IPR036390">
    <property type="entry name" value="WH_DNA-bd_sf"/>
</dbReference>